<evidence type="ECO:0000259" key="2">
    <source>
        <dbReference type="Pfam" id="PF00107"/>
    </source>
</evidence>
<gene>
    <name evidence="4" type="ORF">ESZ00_15800</name>
</gene>
<evidence type="ECO:0000259" key="3">
    <source>
        <dbReference type="Pfam" id="PF08240"/>
    </source>
</evidence>
<dbReference type="PANTHER" id="PTHR43401">
    <property type="entry name" value="L-THREONINE 3-DEHYDROGENASE"/>
    <property type="match status" value="1"/>
</dbReference>
<comment type="caution">
    <text evidence="4">The sequence shown here is derived from an EMBL/GenBank/DDBJ whole genome shotgun (WGS) entry which is preliminary data.</text>
</comment>
<dbReference type="Gene3D" id="3.90.180.10">
    <property type="entry name" value="Medium-chain alcohol dehydrogenases, catalytic domain"/>
    <property type="match status" value="1"/>
</dbReference>
<dbReference type="InterPro" id="IPR050129">
    <property type="entry name" value="Zn_alcohol_dh"/>
</dbReference>
<dbReference type="EMBL" id="SDMK01000003">
    <property type="protein sequence ID" value="RXS94529.1"/>
    <property type="molecule type" value="Genomic_DNA"/>
</dbReference>
<sequence length="338" mass="36588">MKALVMHGPGIVTIEDVPEPVRKPGEALLRVRRVGLCGTDLSSYRGRNPLVSYPRIPGHEIAATIVELPEEAHGLRTGMDVTLSPYTCCNDCASCRNQRPNACQCNQTMGVQRDGALAEYIRVPVEKLYTAQLGLTELCLVEPLTVGFHAVARAQVTPQDVAVIFGCGGVGLGAVAASAFRNAITVAIDVDDDKLEIARRAGATHTIHSRRQEIAPILAELTGGNGPDVIIEAVGMAQTFRSAVELVSFTGRVVYIGYAKEEVSYETKSFVQKELDIRGSRNALPEDFRQVIRMLERGHFPVDATVSRIAPLEEAPALLKAWDANPAAFTKIMLTLDT</sequence>
<evidence type="ECO:0000256" key="1">
    <source>
        <dbReference type="ARBA" id="ARBA00023002"/>
    </source>
</evidence>
<dbReference type="SUPFAM" id="SSF51735">
    <property type="entry name" value="NAD(P)-binding Rossmann-fold domains"/>
    <property type="match status" value="1"/>
</dbReference>
<evidence type="ECO:0000313" key="5">
    <source>
        <dbReference type="Proteomes" id="UP000290253"/>
    </source>
</evidence>
<dbReference type="Pfam" id="PF00107">
    <property type="entry name" value="ADH_zinc_N"/>
    <property type="match status" value="1"/>
</dbReference>
<dbReference type="InterPro" id="IPR013154">
    <property type="entry name" value="ADH-like_N"/>
</dbReference>
<feature type="domain" description="Alcohol dehydrogenase-like C-terminal" evidence="2">
    <location>
        <begin position="169"/>
        <end position="296"/>
    </location>
</feature>
<dbReference type="InterPro" id="IPR013149">
    <property type="entry name" value="ADH-like_C"/>
</dbReference>
<keyword evidence="1" id="KW-0560">Oxidoreductase</keyword>
<dbReference type="RefSeq" id="WP_129209266.1">
    <property type="nucleotide sequence ID" value="NZ_BMGU01000005.1"/>
</dbReference>
<feature type="domain" description="Alcohol dehydrogenase-like N-terminal" evidence="3">
    <location>
        <begin position="23"/>
        <end position="129"/>
    </location>
</feature>
<dbReference type="InterPro" id="IPR036291">
    <property type="entry name" value="NAD(P)-bd_dom_sf"/>
</dbReference>
<keyword evidence="5" id="KW-1185">Reference proteome</keyword>
<proteinExistence type="predicted"/>
<dbReference type="PANTHER" id="PTHR43401:SF2">
    <property type="entry name" value="L-THREONINE 3-DEHYDROGENASE"/>
    <property type="match status" value="1"/>
</dbReference>
<protein>
    <submittedName>
        <fullName evidence="4">Zinc-binding alcohol dehydrogenase family protein</fullName>
    </submittedName>
</protein>
<evidence type="ECO:0000313" key="4">
    <source>
        <dbReference type="EMBL" id="RXS94529.1"/>
    </source>
</evidence>
<reference evidence="4 5" key="1">
    <citation type="journal article" date="2016" name="Int. J. Syst. Evol. Microbiol.">
        <title>Acidipila dinghuensis sp. nov., an acidobacterium isolated from forest soil.</title>
        <authorList>
            <person name="Jiang Y.W."/>
            <person name="Wang J."/>
            <person name="Chen M.H."/>
            <person name="Lv Y.Y."/>
            <person name="Qiu L.H."/>
        </authorList>
    </citation>
    <scope>NUCLEOTIDE SEQUENCE [LARGE SCALE GENOMIC DNA]</scope>
    <source>
        <strain evidence="4 5">DHOF10</strain>
    </source>
</reference>
<dbReference type="AlphaFoldDB" id="A0A4Q1SBX6"/>
<dbReference type="SUPFAM" id="SSF50129">
    <property type="entry name" value="GroES-like"/>
    <property type="match status" value="1"/>
</dbReference>
<dbReference type="Proteomes" id="UP000290253">
    <property type="component" value="Unassembled WGS sequence"/>
</dbReference>
<name>A0A4Q1SBX6_9BACT</name>
<dbReference type="GO" id="GO:0016491">
    <property type="term" value="F:oxidoreductase activity"/>
    <property type="evidence" value="ECO:0007669"/>
    <property type="project" value="UniProtKB-KW"/>
</dbReference>
<dbReference type="CDD" id="cd08261">
    <property type="entry name" value="Zn_ADH7"/>
    <property type="match status" value="1"/>
</dbReference>
<dbReference type="OrthoDB" id="9777057at2"/>
<dbReference type="Pfam" id="PF08240">
    <property type="entry name" value="ADH_N"/>
    <property type="match status" value="1"/>
</dbReference>
<organism evidence="4 5">
    <name type="scientific">Silvibacterium dinghuense</name>
    <dbReference type="NCBI Taxonomy" id="1560006"/>
    <lineage>
        <taxon>Bacteria</taxon>
        <taxon>Pseudomonadati</taxon>
        <taxon>Acidobacteriota</taxon>
        <taxon>Terriglobia</taxon>
        <taxon>Terriglobales</taxon>
        <taxon>Acidobacteriaceae</taxon>
        <taxon>Silvibacterium</taxon>
    </lineage>
</organism>
<dbReference type="Gene3D" id="3.40.50.720">
    <property type="entry name" value="NAD(P)-binding Rossmann-like Domain"/>
    <property type="match status" value="1"/>
</dbReference>
<accession>A0A4Q1SBX6</accession>
<dbReference type="InterPro" id="IPR011032">
    <property type="entry name" value="GroES-like_sf"/>
</dbReference>